<dbReference type="PROSITE" id="PS00028">
    <property type="entry name" value="ZINC_FINGER_C2H2_1"/>
    <property type="match status" value="13"/>
</dbReference>
<dbReference type="Pfam" id="PF13894">
    <property type="entry name" value="zf-C2H2_4"/>
    <property type="match status" value="1"/>
</dbReference>
<feature type="compositionally biased region" description="Basic and acidic residues" evidence="7">
    <location>
        <begin position="863"/>
        <end position="877"/>
    </location>
</feature>
<gene>
    <name evidence="8" type="ORF">OFUS_LOCUS5190</name>
</gene>
<feature type="region of interest" description="Disordered" evidence="7">
    <location>
        <begin position="186"/>
        <end position="252"/>
    </location>
</feature>
<dbReference type="GO" id="GO:0000978">
    <property type="term" value="F:RNA polymerase II cis-regulatory region sequence-specific DNA binding"/>
    <property type="evidence" value="ECO:0007669"/>
    <property type="project" value="TreeGrafter"/>
</dbReference>
<feature type="compositionally biased region" description="Basic residues" evidence="7">
    <location>
        <begin position="191"/>
        <end position="204"/>
    </location>
</feature>
<dbReference type="EMBL" id="CAIIXF020000002">
    <property type="protein sequence ID" value="CAH1778244.1"/>
    <property type="molecule type" value="Genomic_DNA"/>
</dbReference>
<evidence type="ECO:0000256" key="2">
    <source>
        <dbReference type="ARBA" id="ARBA00022723"/>
    </source>
</evidence>
<keyword evidence="5" id="KW-0862">Zinc</keyword>
<dbReference type="GO" id="GO:0008270">
    <property type="term" value="F:zinc ion binding"/>
    <property type="evidence" value="ECO:0007669"/>
    <property type="project" value="UniProtKB-KW"/>
</dbReference>
<evidence type="ECO:0000256" key="1">
    <source>
        <dbReference type="ARBA" id="ARBA00004123"/>
    </source>
</evidence>
<feature type="compositionally biased region" description="Low complexity" evidence="7">
    <location>
        <begin position="498"/>
        <end position="516"/>
    </location>
</feature>
<proteinExistence type="predicted"/>
<feature type="compositionally biased region" description="Acidic residues" evidence="7">
    <location>
        <begin position="230"/>
        <end position="239"/>
    </location>
</feature>
<dbReference type="InterPro" id="IPR013087">
    <property type="entry name" value="Znf_C2H2_type"/>
</dbReference>
<sequence>MSQPTESPTLSKLLQDYMIKLCQEKITHCKSVEVDGIICLQAHPKQNQQLAIAKFRNNVVFKEAPKRRSKKPKKQPYLGPNPTQNEAENVLETLHKMVVEICSKNVKFLSTLEIDGIICLDPDSDDRNYTLKLHETIKYVNANNLEELNLSVDEYSTATPTRMKITPTLSKTVSTQTKLLMSTDQITQTKKAPKPKRTKTLKPIKSHDNQSEQAEPITHGDDNGGSCDAVIDDLGENEPVDEHQKKKRLKGSTFVSQAKLQSSTAGLTKTSNVPPNAKQVFVYGRKPLPGEVISQTVKGPVTITKVQGPIPLKSVAVTPNKPGNPLSASKTPISVSATPAKSGQRLLAPKLCPATPTQVQPVMLLQKPVTSPFVQGSPIDISKSASVTPCQGQTKSGLKPGPAVVPKGQPIILLQSPATTSSIKGNAKLAPQFAKLAPQLAPVTSTKGQPNSTPKPGSVNLKQGQNVILVQKPFTKPLVQCNPKNASKPATETPAMSLPGQPLTPAPLTTTQSQSSVENQTSNASKKAVVVETETEKTPAPSMGRAISVSHSSVIPSSPQPSTSFPKPLQSKTSQLGQLQSLFRITPTSTPTNINKYQNYYVAVSPSRSTKRPAISTQGAAITTTHRPILPKEPETSNDEPKAKRFRSYRPKIDRTSILPSECYMIRNCAECKKDFKEYEEYGKHMEETHNVEKPHKCIFCNKSWKMFFDLKLHIMEHSAEISKMSKQLKKEKIVKIVTGGKENNKDPKNEDVNPEKDIDNDAEVPETSNDEPKAKKSRSYRPKIDRTSILPSECYMIRNCAECKKDFKEYEEYGKHMEETHNVEKPHKCIFCNKSWKMPFDLRVHIMEHSAEISKMSKQLKKRGEVKIGPRGKENDNDPENEDVNPEKDIDNDAEEEAEEDYKVYTPGGPIKKKTKLESLMTTTCTICKLQFVDNLAYSHHMRTIHDVKKPQKCKLCSKTFREPATLKRHIRMHLGQVKFKCPTCPAKFKNKPDLKNHIQQHLVKSNPAEGINSTKAITLRSKLIKLECANCKLVFLKEKQFAAHMKTVHSEEKPFKCNICGRGCATRTSLVKHEVLHTGEYPFKCEHCPKKYINRSDLLVHLRKRHNIDTSFDESTISKKKVNPKVCDICGALCKNGLKRHKKSAHTALTDDGTYPCDVCKMEFQTADMYTSHMSVNHNIFEESTNNGGALPTCYLCQTLYPDRKALKNHWNLKHMTKKCERCNIILPNKRAYRTHLQDVHDEKILCDLCGKQSGSLNDLKEHRKIHFHITPDVQCEICHKMFHRRSNLNRHIRLTHSTSSRIVPRSGIALRNVLASVNFIHLDDNTIQCPECFTVCGSRSLAKSHYISFHTRRGPPHRAKCPICDKEFHSKPALNRHLRNIHGWHKTFDKTDWSEITIISKNEPIEREETVAASNMFEQM</sequence>
<name>A0A8J1TJL8_OWEFU</name>
<dbReference type="Gene3D" id="3.30.160.60">
    <property type="entry name" value="Classic Zinc Finger"/>
    <property type="match status" value="10"/>
</dbReference>
<feature type="region of interest" description="Disordered" evidence="7">
    <location>
        <begin position="856"/>
        <end position="901"/>
    </location>
</feature>
<keyword evidence="4" id="KW-0863">Zinc-finger</keyword>
<accession>A0A8J1TJL8</accession>
<evidence type="ECO:0000256" key="5">
    <source>
        <dbReference type="ARBA" id="ARBA00022833"/>
    </source>
</evidence>
<keyword evidence="3" id="KW-0677">Repeat</keyword>
<evidence type="ECO:0000313" key="8">
    <source>
        <dbReference type="EMBL" id="CAH1778244.1"/>
    </source>
</evidence>
<feature type="region of interest" description="Disordered" evidence="7">
    <location>
        <begin position="552"/>
        <end position="571"/>
    </location>
</feature>
<comment type="caution">
    <text evidence="8">The sequence shown here is derived from an EMBL/GenBank/DDBJ whole genome shotgun (WGS) entry which is preliminary data.</text>
</comment>
<keyword evidence="2" id="KW-0479">Metal-binding</keyword>
<keyword evidence="6" id="KW-0539">Nucleus</keyword>
<comment type="subcellular location">
    <subcellularLocation>
        <location evidence="1">Nucleus</location>
    </subcellularLocation>
</comment>
<dbReference type="InterPro" id="IPR036236">
    <property type="entry name" value="Znf_C2H2_sf"/>
</dbReference>
<dbReference type="PANTHER" id="PTHR24376">
    <property type="entry name" value="ZINC FINGER PROTEIN"/>
    <property type="match status" value="1"/>
</dbReference>
<evidence type="ECO:0000256" key="7">
    <source>
        <dbReference type="SAM" id="MobiDB-lite"/>
    </source>
</evidence>
<protein>
    <submittedName>
        <fullName evidence="8">Uncharacterized protein</fullName>
    </submittedName>
</protein>
<dbReference type="Pfam" id="PF00096">
    <property type="entry name" value="zf-C2H2"/>
    <property type="match status" value="4"/>
</dbReference>
<dbReference type="GO" id="GO:0001228">
    <property type="term" value="F:DNA-binding transcription activator activity, RNA polymerase II-specific"/>
    <property type="evidence" value="ECO:0007669"/>
    <property type="project" value="TreeGrafter"/>
</dbReference>
<feature type="region of interest" description="Disordered" evidence="7">
    <location>
        <begin position="384"/>
        <end position="403"/>
    </location>
</feature>
<evidence type="ECO:0000256" key="6">
    <source>
        <dbReference type="ARBA" id="ARBA00023242"/>
    </source>
</evidence>
<evidence type="ECO:0000256" key="3">
    <source>
        <dbReference type="ARBA" id="ARBA00022737"/>
    </source>
</evidence>
<dbReference type="PANTHER" id="PTHR24376:SF216">
    <property type="entry name" value="ZINC FINGER PROTEIN 420-LIKE"/>
    <property type="match status" value="1"/>
</dbReference>
<evidence type="ECO:0000256" key="4">
    <source>
        <dbReference type="ARBA" id="ARBA00022771"/>
    </source>
</evidence>
<dbReference type="OrthoDB" id="2202020at2759"/>
<feature type="region of interest" description="Disordered" evidence="7">
    <location>
        <begin position="740"/>
        <end position="783"/>
    </location>
</feature>
<dbReference type="SUPFAM" id="SSF57667">
    <property type="entry name" value="beta-beta-alpha zinc fingers"/>
    <property type="match status" value="6"/>
</dbReference>
<dbReference type="SMART" id="SM00355">
    <property type="entry name" value="ZnF_C2H2"/>
    <property type="match status" value="18"/>
</dbReference>
<feature type="compositionally biased region" description="Basic residues" evidence="7">
    <location>
        <begin position="65"/>
        <end position="74"/>
    </location>
</feature>
<keyword evidence="9" id="KW-1185">Reference proteome</keyword>
<feature type="compositionally biased region" description="Low complexity" evidence="7">
    <location>
        <begin position="552"/>
        <end position="564"/>
    </location>
</feature>
<organism evidence="8 9">
    <name type="scientific">Owenia fusiformis</name>
    <name type="common">Polychaete worm</name>
    <dbReference type="NCBI Taxonomy" id="6347"/>
    <lineage>
        <taxon>Eukaryota</taxon>
        <taxon>Metazoa</taxon>
        <taxon>Spiralia</taxon>
        <taxon>Lophotrochozoa</taxon>
        <taxon>Annelida</taxon>
        <taxon>Polychaeta</taxon>
        <taxon>Sedentaria</taxon>
        <taxon>Canalipalpata</taxon>
        <taxon>Sabellida</taxon>
        <taxon>Oweniida</taxon>
        <taxon>Oweniidae</taxon>
        <taxon>Owenia</taxon>
    </lineage>
</organism>
<dbReference type="Proteomes" id="UP000749559">
    <property type="component" value="Unassembled WGS sequence"/>
</dbReference>
<feature type="region of interest" description="Disordered" evidence="7">
    <location>
        <begin position="442"/>
        <end position="463"/>
    </location>
</feature>
<feature type="region of interest" description="Disordered" evidence="7">
    <location>
        <begin position="64"/>
        <end position="84"/>
    </location>
</feature>
<dbReference type="GO" id="GO:0005634">
    <property type="term" value="C:nucleus"/>
    <property type="evidence" value="ECO:0007669"/>
    <property type="project" value="UniProtKB-SubCell"/>
</dbReference>
<evidence type="ECO:0000313" key="9">
    <source>
        <dbReference type="Proteomes" id="UP000749559"/>
    </source>
</evidence>
<reference evidence="8" key="1">
    <citation type="submission" date="2022-03" db="EMBL/GenBank/DDBJ databases">
        <authorList>
            <person name="Martin C."/>
        </authorList>
    </citation>
    <scope>NUCLEOTIDE SEQUENCE</scope>
</reference>
<dbReference type="PROSITE" id="PS50157">
    <property type="entry name" value="ZINC_FINGER_C2H2_2"/>
    <property type="match status" value="12"/>
</dbReference>
<feature type="compositionally biased region" description="Basic and acidic residues" evidence="7">
    <location>
        <begin position="743"/>
        <end position="760"/>
    </location>
</feature>
<feature type="region of interest" description="Disordered" evidence="7">
    <location>
        <begin position="479"/>
        <end position="545"/>
    </location>
</feature>
<feature type="compositionally biased region" description="Polar residues" evidence="7">
    <location>
        <begin position="384"/>
        <end position="396"/>
    </location>
</feature>
<dbReference type="FunFam" id="3.30.160.60:FF:000502">
    <property type="entry name" value="Zinc finger protein 710"/>
    <property type="match status" value="1"/>
</dbReference>